<name>A0A0F9SKZ5_9ZZZZ</name>
<dbReference type="EMBL" id="LAZR01000467">
    <property type="protein sequence ID" value="KKN67719.1"/>
    <property type="molecule type" value="Genomic_DNA"/>
</dbReference>
<accession>A0A0F9SKZ5</accession>
<evidence type="ECO:0000313" key="1">
    <source>
        <dbReference type="EMBL" id="KKN67719.1"/>
    </source>
</evidence>
<reference evidence="1" key="1">
    <citation type="journal article" date="2015" name="Nature">
        <title>Complex archaea that bridge the gap between prokaryotes and eukaryotes.</title>
        <authorList>
            <person name="Spang A."/>
            <person name="Saw J.H."/>
            <person name="Jorgensen S.L."/>
            <person name="Zaremba-Niedzwiedzka K."/>
            <person name="Martijn J."/>
            <person name="Lind A.E."/>
            <person name="van Eijk R."/>
            <person name="Schleper C."/>
            <person name="Guy L."/>
            <person name="Ettema T.J."/>
        </authorList>
    </citation>
    <scope>NUCLEOTIDE SEQUENCE</scope>
</reference>
<comment type="caution">
    <text evidence="1">The sequence shown here is derived from an EMBL/GenBank/DDBJ whole genome shotgun (WGS) entry which is preliminary data.</text>
</comment>
<sequence>MAGVKERSGKSYDEYDYLLAMAIADVNNFLILGEDIILATTAVSPESIIITKDAWEKMSRYARDMANVLTTDDSEFNVFTRCHDPGHCDPKRSRGRYTIKKYGRNLDKRQKNHYVIAKFFSIRWKKPLPFVNKRIQEIVEFCEGL</sequence>
<gene>
    <name evidence="1" type="ORF">LCGC14_0458670</name>
</gene>
<protein>
    <submittedName>
        <fullName evidence="1">Uncharacterized protein</fullName>
    </submittedName>
</protein>
<proteinExistence type="predicted"/>
<dbReference type="AlphaFoldDB" id="A0A0F9SKZ5"/>
<organism evidence="1">
    <name type="scientific">marine sediment metagenome</name>
    <dbReference type="NCBI Taxonomy" id="412755"/>
    <lineage>
        <taxon>unclassified sequences</taxon>
        <taxon>metagenomes</taxon>
        <taxon>ecological metagenomes</taxon>
    </lineage>
</organism>